<proteinExistence type="predicted"/>
<feature type="region of interest" description="Disordered" evidence="1">
    <location>
        <begin position="175"/>
        <end position="203"/>
    </location>
</feature>
<dbReference type="EMBL" id="CAKLBY020000097">
    <property type="protein sequence ID" value="CAK7926218.1"/>
    <property type="molecule type" value="Genomic_DNA"/>
</dbReference>
<evidence type="ECO:0000313" key="4">
    <source>
        <dbReference type="Proteomes" id="UP001162060"/>
    </source>
</evidence>
<name>A0AAV1TYX0_9STRA</name>
<dbReference type="InterPro" id="IPR056924">
    <property type="entry name" value="SH3_Tf2-1"/>
</dbReference>
<reference evidence="3" key="1">
    <citation type="submission" date="2024-01" db="EMBL/GenBank/DDBJ databases">
        <authorList>
            <person name="Webb A."/>
        </authorList>
    </citation>
    <scope>NUCLEOTIDE SEQUENCE</scope>
    <source>
        <strain evidence="3">Pm1</strain>
    </source>
</reference>
<evidence type="ECO:0000313" key="3">
    <source>
        <dbReference type="EMBL" id="CAK7926218.1"/>
    </source>
</evidence>
<evidence type="ECO:0000256" key="1">
    <source>
        <dbReference type="SAM" id="MobiDB-lite"/>
    </source>
</evidence>
<feature type="domain" description="Tf2-1-like SH3-like" evidence="2">
    <location>
        <begin position="102"/>
        <end position="164"/>
    </location>
</feature>
<sequence>MNATVDALDIDDDDDDDAGIFSIANDCHSEDDDALTGEDNVLSAVRTKSTAVDKDESAEEFLLTCEAVVLFLQDSIADAIVKQEEMQTDMKVQMFYSLNEVDLVLLSTVSVPKHAVTNVGSSKLLPKHIVTFHVLRHTGIAYTVKLPCRIRTHPTFHVGHLRPYYQYEPVSRGGEYLRGQRPRPPSSGLVSTYQSGRLAKRPSHAVERCLDELQPARHEENESKVRSQVV</sequence>
<dbReference type="AlphaFoldDB" id="A0AAV1TYX0"/>
<comment type="caution">
    <text evidence="3">The sequence shown here is derived from an EMBL/GenBank/DDBJ whole genome shotgun (WGS) entry which is preliminary data.</text>
</comment>
<protein>
    <recommendedName>
        <fullName evidence="2">Tf2-1-like SH3-like domain-containing protein</fullName>
    </recommendedName>
</protein>
<organism evidence="3 4">
    <name type="scientific">Peronospora matthiolae</name>
    <dbReference type="NCBI Taxonomy" id="2874970"/>
    <lineage>
        <taxon>Eukaryota</taxon>
        <taxon>Sar</taxon>
        <taxon>Stramenopiles</taxon>
        <taxon>Oomycota</taxon>
        <taxon>Peronosporomycetes</taxon>
        <taxon>Peronosporales</taxon>
        <taxon>Peronosporaceae</taxon>
        <taxon>Peronospora</taxon>
    </lineage>
</organism>
<gene>
    <name evidence="3" type="ORF">PM001_LOCUS11368</name>
</gene>
<dbReference type="Proteomes" id="UP001162060">
    <property type="component" value="Unassembled WGS sequence"/>
</dbReference>
<evidence type="ECO:0000259" key="2">
    <source>
        <dbReference type="Pfam" id="PF24626"/>
    </source>
</evidence>
<dbReference type="Pfam" id="PF24626">
    <property type="entry name" value="SH3_Tf2-1"/>
    <property type="match status" value="1"/>
</dbReference>
<accession>A0AAV1TYX0</accession>